<name>A0ACB8UIH9_9APHY</name>
<gene>
    <name evidence="1" type="ORF">BDY19DRAFT_295742</name>
</gene>
<keyword evidence="2" id="KW-1185">Reference proteome</keyword>
<dbReference type="EMBL" id="MU274901">
    <property type="protein sequence ID" value="KAI0094058.1"/>
    <property type="molecule type" value="Genomic_DNA"/>
</dbReference>
<accession>A0ACB8UIH9</accession>
<evidence type="ECO:0000313" key="1">
    <source>
        <dbReference type="EMBL" id="KAI0094058.1"/>
    </source>
</evidence>
<organism evidence="1 2">
    <name type="scientific">Irpex rosettiformis</name>
    <dbReference type="NCBI Taxonomy" id="378272"/>
    <lineage>
        <taxon>Eukaryota</taxon>
        <taxon>Fungi</taxon>
        <taxon>Dikarya</taxon>
        <taxon>Basidiomycota</taxon>
        <taxon>Agaricomycotina</taxon>
        <taxon>Agaricomycetes</taxon>
        <taxon>Polyporales</taxon>
        <taxon>Irpicaceae</taxon>
        <taxon>Irpex</taxon>
    </lineage>
</organism>
<protein>
    <submittedName>
        <fullName evidence="1">Uncharacterized protein</fullName>
    </submittedName>
</protein>
<dbReference type="Proteomes" id="UP001055072">
    <property type="component" value="Unassembled WGS sequence"/>
</dbReference>
<proteinExistence type="predicted"/>
<sequence>MIDMMAETPEVLFEGVLIFLGKLVRNHASGQRFDYYTLCIHAESFSSQPTLASILGGAGDWVQSSSISKLLERISALRQKLASSWCRRNPRLCAHRPGKCSLCFFVTPASEASRALLHRPASEPRVGTLNKHPLYRELKSCGRGKPSSVPR</sequence>
<evidence type="ECO:0000313" key="2">
    <source>
        <dbReference type="Proteomes" id="UP001055072"/>
    </source>
</evidence>
<reference evidence="1" key="1">
    <citation type="journal article" date="2021" name="Environ. Microbiol.">
        <title>Gene family expansions and transcriptome signatures uncover fungal adaptations to wood decay.</title>
        <authorList>
            <person name="Hage H."/>
            <person name="Miyauchi S."/>
            <person name="Viragh M."/>
            <person name="Drula E."/>
            <person name="Min B."/>
            <person name="Chaduli D."/>
            <person name="Navarro D."/>
            <person name="Favel A."/>
            <person name="Norest M."/>
            <person name="Lesage-Meessen L."/>
            <person name="Balint B."/>
            <person name="Merenyi Z."/>
            <person name="de Eugenio L."/>
            <person name="Morin E."/>
            <person name="Martinez A.T."/>
            <person name="Baldrian P."/>
            <person name="Stursova M."/>
            <person name="Martinez M.J."/>
            <person name="Novotny C."/>
            <person name="Magnuson J.K."/>
            <person name="Spatafora J.W."/>
            <person name="Maurice S."/>
            <person name="Pangilinan J."/>
            <person name="Andreopoulos W."/>
            <person name="LaButti K."/>
            <person name="Hundley H."/>
            <person name="Na H."/>
            <person name="Kuo A."/>
            <person name="Barry K."/>
            <person name="Lipzen A."/>
            <person name="Henrissat B."/>
            <person name="Riley R."/>
            <person name="Ahrendt S."/>
            <person name="Nagy L.G."/>
            <person name="Grigoriev I.V."/>
            <person name="Martin F."/>
            <person name="Rosso M.N."/>
        </authorList>
    </citation>
    <scope>NUCLEOTIDE SEQUENCE</scope>
    <source>
        <strain evidence="1">CBS 384.51</strain>
    </source>
</reference>
<comment type="caution">
    <text evidence="1">The sequence shown here is derived from an EMBL/GenBank/DDBJ whole genome shotgun (WGS) entry which is preliminary data.</text>
</comment>